<dbReference type="GO" id="GO:0005886">
    <property type="term" value="C:plasma membrane"/>
    <property type="evidence" value="ECO:0007669"/>
    <property type="project" value="UniProtKB-SubCell"/>
</dbReference>
<protein>
    <recommendedName>
        <fullName evidence="9">Branched-chain amino acid transport system carrier protein</fullName>
    </recommendedName>
</protein>
<feature type="transmembrane region" description="Helical" evidence="9">
    <location>
        <begin position="375"/>
        <end position="395"/>
    </location>
</feature>
<dbReference type="EMBL" id="CP096983">
    <property type="protein sequence ID" value="URZ11922.1"/>
    <property type="molecule type" value="Genomic_DNA"/>
</dbReference>
<evidence type="ECO:0000256" key="9">
    <source>
        <dbReference type="RuleBase" id="RU362122"/>
    </source>
</evidence>
<dbReference type="GO" id="GO:0015820">
    <property type="term" value="P:L-leucine transport"/>
    <property type="evidence" value="ECO:0007669"/>
    <property type="project" value="TreeGrafter"/>
</dbReference>
<dbReference type="RefSeq" id="WP_077835176.1">
    <property type="nucleotide sequence ID" value="NZ_CP096983.1"/>
</dbReference>
<dbReference type="InterPro" id="IPR004685">
    <property type="entry name" value="Brnchd-chn_aa_trnsp_Livcs"/>
</dbReference>
<dbReference type="Proteomes" id="UP000190951">
    <property type="component" value="Chromosome"/>
</dbReference>
<feature type="transmembrane region" description="Helical" evidence="9">
    <location>
        <begin position="415"/>
        <end position="434"/>
    </location>
</feature>
<keyword evidence="4" id="KW-1003">Cell membrane</keyword>
<proteinExistence type="inferred from homology"/>
<comment type="similarity">
    <text evidence="2 9">Belongs to the branched chain amino acid transporter family.</text>
</comment>
<comment type="subcellular location">
    <subcellularLocation>
        <location evidence="1 9">Cell membrane</location>
        <topology evidence="1 9">Multi-pass membrane protein</topology>
    </subcellularLocation>
</comment>
<feature type="transmembrane region" description="Helical" evidence="9">
    <location>
        <begin position="9"/>
        <end position="28"/>
    </location>
</feature>
<keyword evidence="11" id="KW-1185">Reference proteome</keyword>
<dbReference type="PANTHER" id="PTHR30588">
    <property type="entry name" value="BRANCHED-CHAIN AMINO ACID TRANSPORT SYSTEM 2 CARRIER PROTEIN"/>
    <property type="match status" value="1"/>
</dbReference>
<dbReference type="AlphaFoldDB" id="A0A1S8LFX4"/>
<accession>A0A1S8LFX4</accession>
<evidence type="ECO:0000256" key="6">
    <source>
        <dbReference type="ARBA" id="ARBA00022970"/>
    </source>
</evidence>
<dbReference type="Pfam" id="PF05525">
    <property type="entry name" value="Branch_AA_trans"/>
    <property type="match status" value="1"/>
</dbReference>
<sequence length="444" mass="48369">MKELSRRNTFFVGLLLFSMFFGAGNLIFPPFLGQVSGKYVWIAFGGFIISAVGLPILAVVIVSKSKGLYNLASHVSPTFAIIFTIIIYLSIGPFLGIPRTGSLAFTMGVQPFLPKSIISSPIPLFIYTLVYFGIAFWLSLTPSKLINRLGKILTPILLLLIFIVFIKSLITPIGPFGVPKGDYSSFPFFKGFSEGYLTMDAIAALNFGIVITYALKSLEVTGEKAIISYSIKAGLIVGALLIVIYAMLSYVGASSRIISLNAQNGGEILTNAASHLFGGSGIIILGLIFTLACLNTATGLITSCSEYFSIISKNKISYRTWAFIFAFSSMLFANVGLTNILSFSVPVLNAIYPMAMVLMLCFLLNNLFSGSKYVYILVMLFTSIFSILDSLNQTVIHSKSITNLFDILPLYTKGLGWIVPSILGFIIGYFIYLLTRNKDAIPSN</sequence>
<organism evidence="10 11">
    <name type="scientific">Clostridium felsineum</name>
    <dbReference type="NCBI Taxonomy" id="36839"/>
    <lineage>
        <taxon>Bacteria</taxon>
        <taxon>Bacillati</taxon>
        <taxon>Bacillota</taxon>
        <taxon>Clostridia</taxon>
        <taxon>Eubacteriales</taxon>
        <taxon>Clostridiaceae</taxon>
        <taxon>Clostridium</taxon>
    </lineage>
</organism>
<evidence type="ECO:0000256" key="3">
    <source>
        <dbReference type="ARBA" id="ARBA00022448"/>
    </source>
</evidence>
<dbReference type="GO" id="GO:0005304">
    <property type="term" value="F:L-valine transmembrane transporter activity"/>
    <property type="evidence" value="ECO:0007669"/>
    <property type="project" value="TreeGrafter"/>
</dbReference>
<evidence type="ECO:0000313" key="11">
    <source>
        <dbReference type="Proteomes" id="UP000190951"/>
    </source>
</evidence>
<evidence type="ECO:0000256" key="7">
    <source>
        <dbReference type="ARBA" id="ARBA00022989"/>
    </source>
</evidence>
<evidence type="ECO:0000256" key="1">
    <source>
        <dbReference type="ARBA" id="ARBA00004651"/>
    </source>
</evidence>
<evidence type="ECO:0000313" key="10">
    <source>
        <dbReference type="EMBL" id="URZ11922.1"/>
    </source>
</evidence>
<feature type="transmembrane region" description="Helical" evidence="9">
    <location>
        <begin position="235"/>
        <end position="253"/>
    </location>
</feature>
<keyword evidence="7 9" id="KW-1133">Transmembrane helix</keyword>
<feature type="transmembrane region" description="Helical" evidence="9">
    <location>
        <begin position="350"/>
        <end position="368"/>
    </location>
</feature>
<evidence type="ECO:0000256" key="5">
    <source>
        <dbReference type="ARBA" id="ARBA00022692"/>
    </source>
</evidence>
<evidence type="ECO:0000256" key="4">
    <source>
        <dbReference type="ARBA" id="ARBA00022475"/>
    </source>
</evidence>
<comment type="function">
    <text evidence="9">Component of the transport system for branched-chain amino acids.</text>
</comment>
<feature type="transmembrane region" description="Helical" evidence="9">
    <location>
        <begin position="273"/>
        <end position="301"/>
    </location>
</feature>
<dbReference type="PANTHER" id="PTHR30588:SF0">
    <property type="entry name" value="BRANCHED-CHAIN AMINO ACID PERMEASE BRNQ"/>
    <property type="match status" value="1"/>
</dbReference>
<keyword evidence="8 9" id="KW-0472">Membrane</keyword>
<reference evidence="10 11" key="1">
    <citation type="submission" date="2022-04" db="EMBL/GenBank/DDBJ databases">
        <title>Genome sequence of C. roseum typestrain.</title>
        <authorList>
            <person name="Poehlein A."/>
            <person name="Schoch T."/>
            <person name="Duerre P."/>
            <person name="Daniel R."/>
        </authorList>
    </citation>
    <scope>NUCLEOTIDE SEQUENCE [LARGE SCALE GENOMIC DNA]</scope>
    <source>
        <strain evidence="10 11">DSM 7320</strain>
    </source>
</reference>
<feature type="transmembrane region" description="Helical" evidence="9">
    <location>
        <begin position="75"/>
        <end position="97"/>
    </location>
</feature>
<feature type="transmembrane region" description="Helical" evidence="9">
    <location>
        <begin position="152"/>
        <end position="176"/>
    </location>
</feature>
<evidence type="ECO:0000256" key="8">
    <source>
        <dbReference type="ARBA" id="ARBA00023136"/>
    </source>
</evidence>
<keyword evidence="5 9" id="KW-0812">Transmembrane</keyword>
<keyword evidence="6 9" id="KW-0029">Amino-acid transport</keyword>
<dbReference type="GO" id="GO:0015818">
    <property type="term" value="P:isoleucine transport"/>
    <property type="evidence" value="ECO:0007669"/>
    <property type="project" value="TreeGrafter"/>
</dbReference>
<gene>
    <name evidence="10" type="primary">brnQ</name>
    <name evidence="10" type="ORF">CROST_026390</name>
</gene>
<keyword evidence="3 9" id="KW-0813">Transport</keyword>
<dbReference type="NCBIfam" id="TIGR00796">
    <property type="entry name" value="livcs"/>
    <property type="match status" value="1"/>
</dbReference>
<dbReference type="GO" id="GO:0015190">
    <property type="term" value="F:L-leucine transmembrane transporter activity"/>
    <property type="evidence" value="ECO:0007669"/>
    <property type="project" value="TreeGrafter"/>
</dbReference>
<dbReference type="KEGG" id="crw:CROST_026390"/>
<feature type="transmembrane region" description="Helical" evidence="9">
    <location>
        <begin position="196"/>
        <end position="215"/>
    </location>
</feature>
<name>A0A1S8LFX4_9CLOT</name>
<feature type="transmembrane region" description="Helical" evidence="9">
    <location>
        <begin position="321"/>
        <end position="344"/>
    </location>
</feature>
<feature type="transmembrane region" description="Helical" evidence="9">
    <location>
        <begin position="117"/>
        <end position="140"/>
    </location>
</feature>
<evidence type="ECO:0000256" key="2">
    <source>
        <dbReference type="ARBA" id="ARBA00008540"/>
    </source>
</evidence>
<dbReference type="GO" id="GO:0015188">
    <property type="term" value="F:L-isoleucine transmembrane transporter activity"/>
    <property type="evidence" value="ECO:0007669"/>
    <property type="project" value="TreeGrafter"/>
</dbReference>
<feature type="transmembrane region" description="Helical" evidence="9">
    <location>
        <begin position="40"/>
        <end position="63"/>
    </location>
</feature>